<dbReference type="Pfam" id="PF07730">
    <property type="entry name" value="HisKA_3"/>
    <property type="match status" value="1"/>
</dbReference>
<feature type="domain" description="Histidine kinase/HSP90-like ATPase" evidence="10">
    <location>
        <begin position="318"/>
        <end position="411"/>
    </location>
</feature>
<evidence type="ECO:0000256" key="8">
    <source>
        <dbReference type="ARBA" id="ARBA00023012"/>
    </source>
</evidence>
<feature type="transmembrane region" description="Helical" evidence="9">
    <location>
        <begin position="34"/>
        <end position="52"/>
    </location>
</feature>
<dbReference type="Gene3D" id="1.20.5.1930">
    <property type="match status" value="1"/>
</dbReference>
<dbReference type="SUPFAM" id="SSF55874">
    <property type="entry name" value="ATPase domain of HSP90 chaperone/DNA topoisomerase II/histidine kinase"/>
    <property type="match status" value="1"/>
</dbReference>
<keyword evidence="9" id="KW-0472">Membrane</keyword>
<feature type="transmembrane region" description="Helical" evidence="9">
    <location>
        <begin position="86"/>
        <end position="105"/>
    </location>
</feature>
<evidence type="ECO:0000313" key="13">
    <source>
        <dbReference type="Proteomes" id="UP000609879"/>
    </source>
</evidence>
<gene>
    <name evidence="12" type="ORF">Ade02nite_59000</name>
</gene>
<dbReference type="Gene3D" id="3.30.565.10">
    <property type="entry name" value="Histidine kinase-like ATPase, C-terminal domain"/>
    <property type="match status" value="1"/>
</dbReference>
<dbReference type="EC" id="2.7.13.3" evidence="2"/>
<keyword evidence="9" id="KW-1133">Transmembrane helix</keyword>
<dbReference type="CDD" id="cd16917">
    <property type="entry name" value="HATPase_UhpB-NarQ-NarX-like"/>
    <property type="match status" value="1"/>
</dbReference>
<evidence type="ECO:0000256" key="9">
    <source>
        <dbReference type="SAM" id="Phobius"/>
    </source>
</evidence>
<evidence type="ECO:0000256" key="2">
    <source>
        <dbReference type="ARBA" id="ARBA00012438"/>
    </source>
</evidence>
<dbReference type="Pfam" id="PF02518">
    <property type="entry name" value="HATPase_c"/>
    <property type="match status" value="1"/>
</dbReference>
<evidence type="ECO:0000313" key="12">
    <source>
        <dbReference type="EMBL" id="GID77259.1"/>
    </source>
</evidence>
<dbReference type="InterPro" id="IPR036890">
    <property type="entry name" value="HATPase_C_sf"/>
</dbReference>
<evidence type="ECO:0000256" key="1">
    <source>
        <dbReference type="ARBA" id="ARBA00000085"/>
    </source>
</evidence>
<evidence type="ECO:0000256" key="7">
    <source>
        <dbReference type="ARBA" id="ARBA00022840"/>
    </source>
</evidence>
<feature type="domain" description="Signal transduction histidine kinase subgroup 3 dimerisation and phosphoacceptor" evidence="11">
    <location>
        <begin position="205"/>
        <end position="272"/>
    </location>
</feature>
<keyword evidence="13" id="KW-1185">Reference proteome</keyword>
<evidence type="ECO:0000256" key="5">
    <source>
        <dbReference type="ARBA" id="ARBA00022741"/>
    </source>
</evidence>
<feature type="transmembrane region" description="Helical" evidence="9">
    <location>
        <begin position="126"/>
        <end position="147"/>
    </location>
</feature>
<evidence type="ECO:0000256" key="6">
    <source>
        <dbReference type="ARBA" id="ARBA00022777"/>
    </source>
</evidence>
<keyword evidence="5" id="KW-0547">Nucleotide-binding</keyword>
<evidence type="ECO:0000256" key="4">
    <source>
        <dbReference type="ARBA" id="ARBA00022679"/>
    </source>
</evidence>
<keyword evidence="4" id="KW-0808">Transferase</keyword>
<proteinExistence type="predicted"/>
<keyword evidence="8" id="KW-0902">Two-component regulatory system</keyword>
<keyword evidence="6 12" id="KW-0418">Kinase</keyword>
<evidence type="ECO:0000256" key="3">
    <source>
        <dbReference type="ARBA" id="ARBA00022553"/>
    </source>
</evidence>
<dbReference type="InterPro" id="IPR050482">
    <property type="entry name" value="Sensor_HK_TwoCompSys"/>
</dbReference>
<protein>
    <recommendedName>
        <fullName evidence="2">histidine kinase</fullName>
        <ecNumber evidence="2">2.7.13.3</ecNumber>
    </recommendedName>
</protein>
<evidence type="ECO:0000259" key="10">
    <source>
        <dbReference type="Pfam" id="PF02518"/>
    </source>
</evidence>
<keyword evidence="9" id="KW-0812">Transmembrane</keyword>
<dbReference type="PANTHER" id="PTHR24421:SF10">
    <property type="entry name" value="NITRATE_NITRITE SENSOR PROTEIN NARQ"/>
    <property type="match status" value="1"/>
</dbReference>
<dbReference type="Proteomes" id="UP000609879">
    <property type="component" value="Unassembled WGS sequence"/>
</dbReference>
<keyword evidence="3" id="KW-0597">Phosphoprotein</keyword>
<organism evidence="12 13">
    <name type="scientific">Paractinoplanes deccanensis</name>
    <dbReference type="NCBI Taxonomy" id="113561"/>
    <lineage>
        <taxon>Bacteria</taxon>
        <taxon>Bacillati</taxon>
        <taxon>Actinomycetota</taxon>
        <taxon>Actinomycetes</taxon>
        <taxon>Micromonosporales</taxon>
        <taxon>Micromonosporaceae</taxon>
        <taxon>Paractinoplanes</taxon>
    </lineage>
</organism>
<evidence type="ECO:0000259" key="11">
    <source>
        <dbReference type="Pfam" id="PF07730"/>
    </source>
</evidence>
<dbReference type="GO" id="GO:0016301">
    <property type="term" value="F:kinase activity"/>
    <property type="evidence" value="ECO:0007669"/>
    <property type="project" value="UniProtKB-KW"/>
</dbReference>
<comment type="caution">
    <text evidence="12">The sequence shown here is derived from an EMBL/GenBank/DDBJ whole genome shotgun (WGS) entry which is preliminary data.</text>
</comment>
<keyword evidence="7" id="KW-0067">ATP-binding</keyword>
<reference evidence="12 13" key="1">
    <citation type="submission" date="2021-01" db="EMBL/GenBank/DDBJ databases">
        <title>Whole genome shotgun sequence of Actinoplanes deccanensis NBRC 13994.</title>
        <authorList>
            <person name="Komaki H."/>
            <person name="Tamura T."/>
        </authorList>
    </citation>
    <scope>NUCLEOTIDE SEQUENCE [LARGE SCALE GENOMIC DNA]</scope>
    <source>
        <strain evidence="12 13">NBRC 13994</strain>
    </source>
</reference>
<dbReference type="InterPro" id="IPR003594">
    <property type="entry name" value="HATPase_dom"/>
</dbReference>
<dbReference type="EMBL" id="BOMI01000117">
    <property type="protein sequence ID" value="GID77259.1"/>
    <property type="molecule type" value="Genomic_DNA"/>
</dbReference>
<comment type="catalytic activity">
    <reaction evidence="1">
        <text>ATP + protein L-histidine = ADP + protein N-phospho-L-histidine.</text>
        <dbReference type="EC" id="2.7.13.3"/>
    </reaction>
</comment>
<feature type="transmembrane region" description="Helical" evidence="9">
    <location>
        <begin position="59"/>
        <end position="80"/>
    </location>
</feature>
<dbReference type="InterPro" id="IPR011712">
    <property type="entry name" value="Sig_transdc_His_kin_sub3_dim/P"/>
</dbReference>
<sequence>MPAGGLVEDGGHRAVAYPKRVADRLRRLAATHPTVARLAGAGVLLLLTVMITATPERSVFMPTAVVTAVMAAASFVVIPALHWPAWLIPAIATAGVIAMPSAAADSPARTALVVAMFLFSLRSEKVAVVVVAVASFASVLAGSVVAAVYDRVEFGDVEVLPWVVVAAAVGQAVRADQARRAMLMERALRAELGREDEARHRVQAERLRIARELHDAVGHQVALINVQAGAMTLLLGRHDLTRARQSLEHIQNASEAALSELKVTVGLLRQPGEHEPAEPAGRLSRIDELIASFTATGLRVVCDVTGPATPLPDAVDLTAYRLIQESLTNTAKHAAGTSATVRLEFRPGTLALTIEDDGPAVAAARSGTSVEGGTTGHGIIGMRERAAALGGRLSAGPRAEGGFRVTAELPTLTGAAA</sequence>
<dbReference type="PANTHER" id="PTHR24421">
    <property type="entry name" value="NITRATE/NITRITE SENSOR PROTEIN NARX-RELATED"/>
    <property type="match status" value="1"/>
</dbReference>
<name>A0ABQ3YB63_9ACTN</name>
<accession>A0ABQ3YB63</accession>